<dbReference type="Proteomes" id="UP000660262">
    <property type="component" value="Unassembled WGS sequence"/>
</dbReference>
<dbReference type="AlphaFoldDB" id="A0A830H9U7"/>
<dbReference type="InterPro" id="IPR050582">
    <property type="entry name" value="HAD-like_SerB"/>
</dbReference>
<dbReference type="GO" id="GO:0036424">
    <property type="term" value="F:L-phosphoserine phosphatase activity"/>
    <property type="evidence" value="ECO:0007669"/>
    <property type="project" value="TreeGrafter"/>
</dbReference>
<comment type="pathway">
    <text evidence="2">Amino-acid biosynthesis; L-serine biosynthesis; L-serine from 3-phospho-D-glycerate: step 3/3.</text>
</comment>
<dbReference type="PANTHER" id="PTHR43344:SF2">
    <property type="entry name" value="PHOSPHOSERINE PHOSPHATASE"/>
    <property type="match status" value="1"/>
</dbReference>
<evidence type="ECO:0000256" key="2">
    <source>
        <dbReference type="ARBA" id="ARBA00005135"/>
    </source>
</evidence>
<keyword evidence="6" id="KW-0378">Hydrolase</keyword>
<evidence type="ECO:0000256" key="7">
    <source>
        <dbReference type="ARBA" id="ARBA00022842"/>
    </source>
</evidence>
<dbReference type="OrthoDB" id="27226at2759"/>
<reference evidence="9" key="1">
    <citation type="submission" date="2020-10" db="EMBL/GenBank/DDBJ databases">
        <title>Unveiling of a novel bifunctional photoreceptor, Dualchrome1, isolated from a cosmopolitan green alga.</title>
        <authorList>
            <person name="Suzuki S."/>
            <person name="Kawachi M."/>
        </authorList>
    </citation>
    <scope>NUCLEOTIDE SEQUENCE</scope>
    <source>
        <strain evidence="9">NIES 2893</strain>
    </source>
</reference>
<keyword evidence="8" id="KW-0718">Serine biosynthesis</keyword>
<dbReference type="EMBL" id="BNJQ01000005">
    <property type="protein sequence ID" value="GHP03501.1"/>
    <property type="molecule type" value="Genomic_DNA"/>
</dbReference>
<dbReference type="GO" id="GO:0000287">
    <property type="term" value="F:magnesium ion binding"/>
    <property type="evidence" value="ECO:0007669"/>
    <property type="project" value="TreeGrafter"/>
</dbReference>
<keyword evidence="5" id="KW-0479">Metal-binding</keyword>
<evidence type="ECO:0000256" key="1">
    <source>
        <dbReference type="ARBA" id="ARBA00001946"/>
    </source>
</evidence>
<dbReference type="EC" id="3.1.3.3" evidence="3"/>
<sequence>MRVEALAVERRREVPPQRHMLGVVMAMHAFPIMPGMRELVVKLLTSGKQVFLVSGGFRQMIAPVANEIGVPVNKIYANNIMFDEEGKYAGFDDTEPTSRSGGKAEAVKRIKASNGFQTVVMVGDGMTDLEARVEGGADAFICFTGVVRRDAVAEGADLAVGEMAQIMDLLL</sequence>
<evidence type="ECO:0000313" key="9">
    <source>
        <dbReference type="EMBL" id="GHP03498.1"/>
    </source>
</evidence>
<protein>
    <recommendedName>
        <fullName evidence="3">phosphoserine phosphatase</fullName>
        <ecNumber evidence="3">3.1.3.3</ecNumber>
    </recommendedName>
</protein>
<evidence type="ECO:0000256" key="4">
    <source>
        <dbReference type="ARBA" id="ARBA00022605"/>
    </source>
</evidence>
<dbReference type="SUPFAM" id="SSF56784">
    <property type="entry name" value="HAD-like"/>
    <property type="match status" value="1"/>
</dbReference>
<proteinExistence type="predicted"/>
<dbReference type="EMBL" id="BNJQ01000005">
    <property type="protein sequence ID" value="GHP03498.1"/>
    <property type="molecule type" value="Genomic_DNA"/>
</dbReference>
<dbReference type="InterPro" id="IPR036412">
    <property type="entry name" value="HAD-like_sf"/>
</dbReference>
<comment type="cofactor">
    <cofactor evidence="1">
        <name>Mg(2+)</name>
        <dbReference type="ChEBI" id="CHEBI:18420"/>
    </cofactor>
</comment>
<dbReference type="PANTHER" id="PTHR43344">
    <property type="entry name" value="PHOSPHOSERINE PHOSPHATASE"/>
    <property type="match status" value="1"/>
</dbReference>
<dbReference type="NCBIfam" id="TIGR01488">
    <property type="entry name" value="HAD-SF-IB"/>
    <property type="match status" value="1"/>
</dbReference>
<dbReference type="Gene3D" id="3.40.50.1000">
    <property type="entry name" value="HAD superfamily/HAD-like"/>
    <property type="match status" value="1"/>
</dbReference>
<evidence type="ECO:0000313" key="11">
    <source>
        <dbReference type="Proteomes" id="UP000660262"/>
    </source>
</evidence>
<evidence type="ECO:0000256" key="6">
    <source>
        <dbReference type="ARBA" id="ARBA00022801"/>
    </source>
</evidence>
<accession>A0A830H9U7</accession>
<dbReference type="GO" id="GO:0006564">
    <property type="term" value="P:L-serine biosynthetic process"/>
    <property type="evidence" value="ECO:0007669"/>
    <property type="project" value="UniProtKB-KW"/>
</dbReference>
<gene>
    <name evidence="9" type="ORF">PPROV_000225300</name>
    <name evidence="10" type="ORF">PPROV_000225600</name>
</gene>
<evidence type="ECO:0000256" key="3">
    <source>
        <dbReference type="ARBA" id="ARBA00012640"/>
    </source>
</evidence>
<comment type="caution">
    <text evidence="9">The sequence shown here is derived from an EMBL/GenBank/DDBJ whole genome shotgun (WGS) entry which is preliminary data.</text>
</comment>
<keyword evidence="7" id="KW-0460">Magnesium</keyword>
<keyword evidence="4" id="KW-0028">Amino-acid biosynthesis</keyword>
<dbReference type="GO" id="GO:0005737">
    <property type="term" value="C:cytoplasm"/>
    <property type="evidence" value="ECO:0007669"/>
    <property type="project" value="TreeGrafter"/>
</dbReference>
<name>A0A830H9U7_9CHLO</name>
<evidence type="ECO:0000256" key="8">
    <source>
        <dbReference type="ARBA" id="ARBA00023299"/>
    </source>
</evidence>
<dbReference type="InterPro" id="IPR023214">
    <property type="entry name" value="HAD_sf"/>
</dbReference>
<evidence type="ECO:0000256" key="5">
    <source>
        <dbReference type="ARBA" id="ARBA00022723"/>
    </source>
</evidence>
<evidence type="ECO:0000313" key="10">
    <source>
        <dbReference type="EMBL" id="GHP03501.1"/>
    </source>
</evidence>
<keyword evidence="11" id="KW-1185">Reference proteome</keyword>
<dbReference type="Pfam" id="PF12710">
    <property type="entry name" value="HAD"/>
    <property type="match status" value="1"/>
</dbReference>
<organism evidence="9 11">
    <name type="scientific">Pycnococcus provasolii</name>
    <dbReference type="NCBI Taxonomy" id="41880"/>
    <lineage>
        <taxon>Eukaryota</taxon>
        <taxon>Viridiplantae</taxon>
        <taxon>Chlorophyta</taxon>
        <taxon>Pseudoscourfieldiophyceae</taxon>
        <taxon>Pseudoscourfieldiales</taxon>
        <taxon>Pycnococcaceae</taxon>
        <taxon>Pycnococcus</taxon>
    </lineage>
</organism>